<dbReference type="AlphaFoldDB" id="A0A2U1ZYG8"/>
<dbReference type="PROSITE" id="PS51257">
    <property type="entry name" value="PROKAR_LIPOPROTEIN"/>
    <property type="match status" value="1"/>
</dbReference>
<dbReference type="Proteomes" id="UP000245166">
    <property type="component" value="Unassembled WGS sequence"/>
</dbReference>
<dbReference type="EMBL" id="PYHR01000002">
    <property type="protein sequence ID" value="PWD51962.1"/>
    <property type="molecule type" value="Genomic_DNA"/>
</dbReference>
<organism evidence="4 5">
    <name type="scientific">Serinibacter arcticus</name>
    <dbReference type="NCBI Taxonomy" id="1655435"/>
    <lineage>
        <taxon>Bacteria</taxon>
        <taxon>Bacillati</taxon>
        <taxon>Actinomycetota</taxon>
        <taxon>Actinomycetes</taxon>
        <taxon>Micrococcales</taxon>
        <taxon>Beutenbergiaceae</taxon>
        <taxon>Serinibacter</taxon>
    </lineage>
</organism>
<feature type="region of interest" description="Disordered" evidence="1">
    <location>
        <begin position="23"/>
        <end position="78"/>
    </location>
</feature>
<evidence type="ECO:0000256" key="2">
    <source>
        <dbReference type="SAM" id="SignalP"/>
    </source>
</evidence>
<keyword evidence="2" id="KW-0732">Signal</keyword>
<dbReference type="Gene3D" id="2.120.10.30">
    <property type="entry name" value="TolB, C-terminal domain"/>
    <property type="match status" value="1"/>
</dbReference>
<feature type="domain" description="Glucose/Sorbosone dehydrogenase" evidence="3">
    <location>
        <begin position="89"/>
        <end position="393"/>
    </location>
</feature>
<evidence type="ECO:0000259" key="3">
    <source>
        <dbReference type="Pfam" id="PF07995"/>
    </source>
</evidence>
<dbReference type="InterPro" id="IPR011042">
    <property type="entry name" value="6-blade_b-propeller_TolB-like"/>
</dbReference>
<dbReference type="InterPro" id="IPR012938">
    <property type="entry name" value="Glc/Sorbosone_DH"/>
</dbReference>
<keyword evidence="5" id="KW-1185">Reference proteome</keyword>
<dbReference type="PANTHER" id="PTHR19328:SF13">
    <property type="entry name" value="HIPL1 PROTEIN"/>
    <property type="match status" value="1"/>
</dbReference>
<dbReference type="PANTHER" id="PTHR19328">
    <property type="entry name" value="HEDGEHOG-INTERACTING PROTEIN"/>
    <property type="match status" value="1"/>
</dbReference>
<comment type="caution">
    <text evidence="4">The sequence shown here is derived from an EMBL/GenBank/DDBJ whole genome shotgun (WGS) entry which is preliminary data.</text>
</comment>
<evidence type="ECO:0000313" key="4">
    <source>
        <dbReference type="EMBL" id="PWD51962.1"/>
    </source>
</evidence>
<accession>A0A2U1ZYG8</accession>
<feature type="chain" id="PRO_5038983408" evidence="2">
    <location>
        <begin position="25"/>
        <end position="408"/>
    </location>
</feature>
<feature type="compositionally biased region" description="Low complexity" evidence="1">
    <location>
        <begin position="62"/>
        <end position="78"/>
    </location>
</feature>
<evidence type="ECO:0000256" key="1">
    <source>
        <dbReference type="SAM" id="MobiDB-lite"/>
    </source>
</evidence>
<sequence length="408" mass="41209">MTRTSAVVTVAVALALTLAACSTAGDGAGASPSTGATTSEPASEPTSEPASEPTASGTSDASPDPTTEPSEPSEPVETVTVDQVVTTGLAQPWGLAPLPEGGLVVTLRDEARLVVVGPDGSQTDVTGPGADTLADETVPGGEGGLLGVAVAPEPAGDGGTALVVYRTGQSDNAVLTGRLDGTELGELTTVVDGIPRARTHNGGQVGFGPDGHLYVSTGDAGDPSLAQDPDSLGGKILRVTLEGEPAPDNPVADSPVLSLGHRNVQGLGWDAGGVLYASEFGQNDLDELNRIEPGGNYGWPDVEGDGGTDDGFVDPVATWATDVASPSGLAVTPSGVWLAGLRGQRLWLVPFDGDDRATGEPRAYLEGELGRVRAVVAGGERGLWVLTNNTDGRGAPGPDDDRLLRLTY</sequence>
<feature type="signal peptide" evidence="2">
    <location>
        <begin position="1"/>
        <end position="24"/>
    </location>
</feature>
<reference evidence="4 5" key="1">
    <citation type="submission" date="2018-03" db="EMBL/GenBank/DDBJ databases">
        <title>Genome assembly of novel Miniimonas species PCH200.</title>
        <authorList>
            <person name="Thakur V."/>
            <person name="Kumar V."/>
            <person name="Singh D."/>
        </authorList>
    </citation>
    <scope>NUCLEOTIDE SEQUENCE [LARGE SCALE GENOMIC DNA]</scope>
    <source>
        <strain evidence="4 5">PCH200</strain>
    </source>
</reference>
<dbReference type="InterPro" id="IPR011041">
    <property type="entry name" value="Quinoprot_gluc/sorb_DH_b-prop"/>
</dbReference>
<dbReference type="Pfam" id="PF07995">
    <property type="entry name" value="GSDH"/>
    <property type="match status" value="1"/>
</dbReference>
<dbReference type="OrthoDB" id="9770043at2"/>
<name>A0A2U1ZYG8_9MICO</name>
<feature type="compositionally biased region" description="Polar residues" evidence="1">
    <location>
        <begin position="31"/>
        <end position="61"/>
    </location>
</feature>
<proteinExistence type="predicted"/>
<dbReference type="RefSeq" id="WP_109230345.1">
    <property type="nucleotide sequence ID" value="NZ_PYHR01000002.1"/>
</dbReference>
<protein>
    <submittedName>
        <fullName evidence="4">Glucose sorbosone dehydrogenase</fullName>
    </submittedName>
</protein>
<evidence type="ECO:0000313" key="5">
    <source>
        <dbReference type="Proteomes" id="UP000245166"/>
    </source>
</evidence>
<gene>
    <name evidence="4" type="ORF">C8046_16250</name>
</gene>
<dbReference type="SUPFAM" id="SSF50952">
    <property type="entry name" value="Soluble quinoprotein glucose dehydrogenase"/>
    <property type="match status" value="1"/>
</dbReference>